<dbReference type="PANTHER" id="PTHR43861">
    <property type="entry name" value="TRANS-ACONITATE 2-METHYLTRANSFERASE-RELATED"/>
    <property type="match status" value="1"/>
</dbReference>
<dbReference type="GO" id="GO:0008168">
    <property type="term" value="F:methyltransferase activity"/>
    <property type="evidence" value="ECO:0007669"/>
    <property type="project" value="UniProtKB-KW"/>
</dbReference>
<feature type="region of interest" description="Disordered" evidence="2">
    <location>
        <begin position="262"/>
        <end position="282"/>
    </location>
</feature>
<sequence>MTTTPVRTGYAFDNRSPEAEAQMRALEAFLDPITADRLAAPVLTPGARCWEVGAGGGSIARLMARAVGPTGLVVATDIEPSHLVSEGNLVVRQHDVRTGAPEGGPFDVIHARLVLLHLPERRRVLAELINALAPGGWLVVEEFDCTAGLRVLAAPTDDAAKLFQEVMEATLGILQDRGADLAWAQDVHTEMVLAGLGDVDTITHSQSWTGGSTGASLHETNSRQLEPRLLATGLSPDQLHVFRELARDPAFASLSYQFVSTRGRRPEPGRVPAPRRPGRSTS</sequence>
<reference evidence="3 4" key="1">
    <citation type="submission" date="2024-01" db="EMBL/GenBank/DDBJ databases">
        <title>Genome insights into Plantactinospora sonchi sp. nov.</title>
        <authorList>
            <person name="Wang L."/>
        </authorList>
    </citation>
    <scope>NUCLEOTIDE SEQUENCE [LARGE SCALE GENOMIC DNA]</scope>
    <source>
        <strain evidence="3 4">NEAU-QY2</strain>
    </source>
</reference>
<name>A0ABU7S356_9ACTN</name>
<keyword evidence="1 3" id="KW-0808">Transferase</keyword>
<dbReference type="EC" id="2.1.1.-" evidence="3"/>
<evidence type="ECO:0000256" key="1">
    <source>
        <dbReference type="ARBA" id="ARBA00022679"/>
    </source>
</evidence>
<proteinExistence type="predicted"/>
<dbReference type="GO" id="GO:0032259">
    <property type="term" value="P:methylation"/>
    <property type="evidence" value="ECO:0007669"/>
    <property type="project" value="UniProtKB-KW"/>
</dbReference>
<dbReference type="RefSeq" id="WP_331218165.1">
    <property type="nucleotide sequence ID" value="NZ_JAZGQK010000035.1"/>
</dbReference>
<protein>
    <submittedName>
        <fullName evidence="3">Class I SAM-dependent methyltransferase</fullName>
        <ecNumber evidence="3">2.1.1.-</ecNumber>
    </submittedName>
</protein>
<dbReference type="Gene3D" id="3.40.50.150">
    <property type="entry name" value="Vaccinia Virus protein VP39"/>
    <property type="match status" value="1"/>
</dbReference>
<dbReference type="InterPro" id="IPR029063">
    <property type="entry name" value="SAM-dependent_MTases_sf"/>
</dbReference>
<gene>
    <name evidence="3" type="ORF">V1633_32595</name>
</gene>
<keyword evidence="4" id="KW-1185">Reference proteome</keyword>
<dbReference type="PANTHER" id="PTHR43861:SF3">
    <property type="entry name" value="PUTATIVE (AFU_ORTHOLOGUE AFUA_2G14390)-RELATED"/>
    <property type="match status" value="1"/>
</dbReference>
<evidence type="ECO:0000313" key="4">
    <source>
        <dbReference type="Proteomes" id="UP001332243"/>
    </source>
</evidence>
<keyword evidence="3" id="KW-0489">Methyltransferase</keyword>
<dbReference type="SUPFAM" id="SSF53335">
    <property type="entry name" value="S-adenosyl-L-methionine-dependent methyltransferases"/>
    <property type="match status" value="1"/>
</dbReference>
<dbReference type="CDD" id="cd02440">
    <property type="entry name" value="AdoMet_MTases"/>
    <property type="match status" value="1"/>
</dbReference>
<dbReference type="Pfam" id="PF13489">
    <property type="entry name" value="Methyltransf_23"/>
    <property type="match status" value="1"/>
</dbReference>
<evidence type="ECO:0000313" key="3">
    <source>
        <dbReference type="EMBL" id="MEE6263228.1"/>
    </source>
</evidence>
<accession>A0ABU7S356</accession>
<comment type="caution">
    <text evidence="3">The sequence shown here is derived from an EMBL/GenBank/DDBJ whole genome shotgun (WGS) entry which is preliminary data.</text>
</comment>
<evidence type="ECO:0000256" key="2">
    <source>
        <dbReference type="SAM" id="MobiDB-lite"/>
    </source>
</evidence>
<dbReference type="Proteomes" id="UP001332243">
    <property type="component" value="Unassembled WGS sequence"/>
</dbReference>
<organism evidence="3 4">
    <name type="scientific">Plantactinospora sonchi</name>
    <dbReference type="NCBI Taxonomy" id="1544735"/>
    <lineage>
        <taxon>Bacteria</taxon>
        <taxon>Bacillati</taxon>
        <taxon>Actinomycetota</taxon>
        <taxon>Actinomycetes</taxon>
        <taxon>Micromonosporales</taxon>
        <taxon>Micromonosporaceae</taxon>
        <taxon>Plantactinospora</taxon>
    </lineage>
</organism>
<dbReference type="EMBL" id="JAZGQK010000035">
    <property type="protein sequence ID" value="MEE6263228.1"/>
    <property type="molecule type" value="Genomic_DNA"/>
</dbReference>